<feature type="transmembrane region" description="Helical" evidence="10">
    <location>
        <begin position="259"/>
        <end position="279"/>
    </location>
</feature>
<sequence>MNKFLTTLSLRADNNQQKGTGLDVGLHPIMQHIVAFLLGLKCVAFPYLCYRNGGGAFLIPYAIMLVIAGIPLYFFELSFGQFASQGPITVWTVSPFFMGVGWAMVLISAMVCTYYNVIIMYSVYYMMVSFVNMDGDLPWQHCDHEWASDLCREEPYPKILKHTNCLTSLLANLSESFSVNYTTYNDLNSSILIQNTTSCDKDLKLPSAEYFERYVLRLHEANGFGDFGGVSLKLVICLLLTWVVIFFCLMKGIKSSGKVVYFTATFPYIVLVILLIRGLTLEGFEKGIEFYMIPDWQKLKDPKVWGDAATQIFYSLGVAFGGLLTMSSYNRFKNNTIRDAFLVTLINCCTSVFAGFAVFSLLDLWHNTLNRDVKDVVDSDWYSGSYNLMIVSLCELVGICYVYGINNFKHDIEMMVGKQHPAFWIYWYITWPFITPVAIIFIVVMSGVNYAPAYYGDYVFPGYAEALGWLMVCSPLALIVLGFIVQSIRYGFPGALRKQPEWGPALDEDRAEDPRKRYEPINAVRHRNVASNGKDNLAYVGDKKVKYIANDQIRL</sequence>
<keyword evidence="3" id="KW-0813">Transport</keyword>
<dbReference type="GO" id="GO:0005886">
    <property type="term" value="C:plasma membrane"/>
    <property type="evidence" value="ECO:0007669"/>
    <property type="project" value="TreeGrafter"/>
</dbReference>
<evidence type="ECO:0000256" key="7">
    <source>
        <dbReference type="ARBA" id="ARBA00023180"/>
    </source>
</evidence>
<keyword evidence="7" id="KW-0325">Glycoprotein</keyword>
<evidence type="ECO:0000256" key="4">
    <source>
        <dbReference type="ARBA" id="ARBA00022692"/>
    </source>
</evidence>
<keyword evidence="5 10" id="KW-1133">Transmembrane helix</keyword>
<accession>A0A8S3UBR7</accession>
<evidence type="ECO:0000313" key="11">
    <source>
        <dbReference type="EMBL" id="CAG2241023.1"/>
    </source>
</evidence>
<evidence type="ECO:0000256" key="2">
    <source>
        <dbReference type="ARBA" id="ARBA00006459"/>
    </source>
</evidence>
<dbReference type="InterPro" id="IPR000175">
    <property type="entry name" value="Na/ntran_symport"/>
</dbReference>
<gene>
    <name evidence="11" type="ORF">MEDL_53242</name>
</gene>
<comment type="subcellular location">
    <subcellularLocation>
        <location evidence="1">Membrane</location>
        <topology evidence="1">Multi-pass membrane protein</topology>
    </subcellularLocation>
</comment>
<evidence type="ECO:0000256" key="1">
    <source>
        <dbReference type="ARBA" id="ARBA00004141"/>
    </source>
</evidence>
<evidence type="ECO:0000256" key="10">
    <source>
        <dbReference type="SAM" id="Phobius"/>
    </source>
</evidence>
<feature type="binding site" evidence="8">
    <location>
        <position position="347"/>
    </location>
    <ligand>
        <name>Na(+)</name>
        <dbReference type="ChEBI" id="CHEBI:29101"/>
        <label>1</label>
    </ligand>
</feature>
<feature type="transmembrane region" description="Helical" evidence="10">
    <location>
        <begin position="341"/>
        <end position="365"/>
    </location>
</feature>
<dbReference type="Pfam" id="PF00209">
    <property type="entry name" value="SNF"/>
    <property type="match status" value="2"/>
</dbReference>
<feature type="transmembrane region" description="Helical" evidence="10">
    <location>
        <begin position="312"/>
        <end position="329"/>
    </location>
</feature>
<feature type="disulfide bond" evidence="9">
    <location>
        <begin position="142"/>
        <end position="151"/>
    </location>
</feature>
<keyword evidence="8" id="KW-0915">Sodium</keyword>
<dbReference type="AlphaFoldDB" id="A0A8S3UBR7"/>
<proteinExistence type="inferred from homology"/>
<dbReference type="PRINTS" id="PR00176">
    <property type="entry name" value="NANEUSMPORT"/>
</dbReference>
<feature type="transmembrane region" description="Helical" evidence="10">
    <location>
        <begin position="227"/>
        <end position="247"/>
    </location>
</feature>
<keyword evidence="4 10" id="KW-0812">Transmembrane</keyword>
<feature type="transmembrane region" description="Helical" evidence="10">
    <location>
        <begin position="88"/>
        <end position="107"/>
    </location>
</feature>
<dbReference type="OrthoDB" id="6581954at2759"/>
<dbReference type="Proteomes" id="UP000683360">
    <property type="component" value="Unassembled WGS sequence"/>
</dbReference>
<dbReference type="PROSITE" id="PS50267">
    <property type="entry name" value="NA_NEUROTRAN_SYMP_3"/>
    <property type="match status" value="2"/>
</dbReference>
<dbReference type="InterPro" id="IPR037272">
    <property type="entry name" value="SNS_sf"/>
</dbReference>
<feature type="binding site" evidence="8">
    <location>
        <position position="315"/>
    </location>
    <ligand>
        <name>Na(+)</name>
        <dbReference type="ChEBI" id="CHEBI:29101"/>
        <label>1</label>
    </ligand>
</feature>
<keyword evidence="9" id="KW-1015">Disulfide bond</keyword>
<keyword evidence="8" id="KW-0479">Metal-binding</keyword>
<dbReference type="PANTHER" id="PTHR11616">
    <property type="entry name" value="SODIUM/CHLORIDE DEPENDENT TRANSPORTER"/>
    <property type="match status" value="1"/>
</dbReference>
<keyword evidence="6 10" id="KW-0472">Membrane</keyword>
<dbReference type="GO" id="GO:0006865">
    <property type="term" value="P:amino acid transport"/>
    <property type="evidence" value="ECO:0007669"/>
    <property type="project" value="TreeGrafter"/>
</dbReference>
<feature type="transmembrane region" description="Helical" evidence="10">
    <location>
        <begin position="425"/>
        <end position="446"/>
    </location>
</feature>
<dbReference type="GO" id="GO:0035725">
    <property type="term" value="P:sodium ion transmembrane transport"/>
    <property type="evidence" value="ECO:0007669"/>
    <property type="project" value="TreeGrafter"/>
</dbReference>
<feature type="transmembrane region" description="Helical" evidence="10">
    <location>
        <begin position="385"/>
        <end position="404"/>
    </location>
</feature>
<dbReference type="GO" id="GO:0046872">
    <property type="term" value="F:metal ion binding"/>
    <property type="evidence" value="ECO:0007669"/>
    <property type="project" value="UniProtKB-KW"/>
</dbReference>
<evidence type="ECO:0000256" key="6">
    <source>
        <dbReference type="ARBA" id="ARBA00023136"/>
    </source>
</evidence>
<dbReference type="PANTHER" id="PTHR11616:SF321">
    <property type="entry name" value="SODIUM-DEPENDENT NUTRIENT AMINO ACID TRANSPORTER 1-RELATED"/>
    <property type="match status" value="1"/>
</dbReference>
<comment type="similarity">
    <text evidence="2">Belongs to the sodium:neurotransmitter symporter (SNF) (TC 2.A.22) family.</text>
</comment>
<feature type="transmembrane region" description="Helical" evidence="10">
    <location>
        <begin position="29"/>
        <end position="50"/>
    </location>
</feature>
<dbReference type="EMBL" id="CAJPWZ010002579">
    <property type="protein sequence ID" value="CAG2241023.1"/>
    <property type="molecule type" value="Genomic_DNA"/>
</dbReference>
<feature type="transmembrane region" description="Helical" evidence="10">
    <location>
        <begin position="57"/>
        <end position="76"/>
    </location>
</feature>
<name>A0A8S3UBR7_MYTED</name>
<evidence type="ECO:0000256" key="3">
    <source>
        <dbReference type="ARBA" id="ARBA00022448"/>
    </source>
</evidence>
<protein>
    <submittedName>
        <fullName evidence="11">SLC6A5_9</fullName>
    </submittedName>
</protein>
<feature type="transmembrane region" description="Helical" evidence="10">
    <location>
        <begin position="114"/>
        <end position="131"/>
    </location>
</feature>
<feature type="transmembrane region" description="Helical" evidence="10">
    <location>
        <begin position="466"/>
        <end position="488"/>
    </location>
</feature>
<reference evidence="11" key="1">
    <citation type="submission" date="2021-03" db="EMBL/GenBank/DDBJ databases">
        <authorList>
            <person name="Bekaert M."/>
        </authorList>
    </citation>
    <scope>NUCLEOTIDE SEQUENCE</scope>
</reference>
<evidence type="ECO:0000256" key="8">
    <source>
        <dbReference type="PIRSR" id="PIRSR600175-1"/>
    </source>
</evidence>
<organism evidence="11 12">
    <name type="scientific">Mytilus edulis</name>
    <name type="common">Blue mussel</name>
    <dbReference type="NCBI Taxonomy" id="6550"/>
    <lineage>
        <taxon>Eukaryota</taxon>
        <taxon>Metazoa</taxon>
        <taxon>Spiralia</taxon>
        <taxon>Lophotrochozoa</taxon>
        <taxon>Mollusca</taxon>
        <taxon>Bivalvia</taxon>
        <taxon>Autobranchia</taxon>
        <taxon>Pteriomorphia</taxon>
        <taxon>Mytilida</taxon>
        <taxon>Mytiloidea</taxon>
        <taxon>Mytilidae</taxon>
        <taxon>Mytilinae</taxon>
        <taxon>Mytilus</taxon>
    </lineage>
</organism>
<comment type="caution">
    <text evidence="11">The sequence shown here is derived from an EMBL/GenBank/DDBJ whole genome shotgun (WGS) entry which is preliminary data.</text>
</comment>
<dbReference type="SUPFAM" id="SSF161070">
    <property type="entry name" value="SNF-like"/>
    <property type="match status" value="1"/>
</dbReference>
<evidence type="ECO:0000256" key="5">
    <source>
        <dbReference type="ARBA" id="ARBA00022989"/>
    </source>
</evidence>
<evidence type="ECO:0000256" key="9">
    <source>
        <dbReference type="PIRSR" id="PIRSR600175-2"/>
    </source>
</evidence>
<evidence type="ECO:0000313" key="12">
    <source>
        <dbReference type="Proteomes" id="UP000683360"/>
    </source>
</evidence>
<keyword evidence="12" id="KW-1185">Reference proteome</keyword>